<organism evidence="1 2">
    <name type="scientific">Paenactinomyces guangxiensis</name>
    <dbReference type="NCBI Taxonomy" id="1490290"/>
    <lineage>
        <taxon>Bacteria</taxon>
        <taxon>Bacillati</taxon>
        <taxon>Bacillota</taxon>
        <taxon>Bacilli</taxon>
        <taxon>Bacillales</taxon>
        <taxon>Thermoactinomycetaceae</taxon>
        <taxon>Paenactinomyces</taxon>
    </lineage>
</organism>
<name>A0A7W1WPX3_9BACL</name>
<accession>A0A7W1WPX3</accession>
<reference evidence="1 2" key="1">
    <citation type="submission" date="2020-07" db="EMBL/GenBank/DDBJ databases">
        <authorList>
            <person name="Feng H."/>
        </authorList>
    </citation>
    <scope>NUCLEOTIDE SEQUENCE [LARGE SCALE GENOMIC DNA]</scope>
    <source>
        <strain evidence="2">s-10</strain>
    </source>
</reference>
<dbReference type="InterPro" id="IPR020037">
    <property type="entry name" value="DUF4312"/>
</dbReference>
<protein>
    <submittedName>
        <fullName evidence="1">DUF4312 family protein</fullName>
    </submittedName>
</protein>
<dbReference type="RefSeq" id="WP_181751139.1">
    <property type="nucleotide sequence ID" value="NZ_JACEIQ010000004.1"/>
</dbReference>
<evidence type="ECO:0000313" key="2">
    <source>
        <dbReference type="Proteomes" id="UP000535491"/>
    </source>
</evidence>
<dbReference type="AlphaFoldDB" id="A0A7W1WPX3"/>
<keyword evidence="2" id="KW-1185">Reference proteome</keyword>
<evidence type="ECO:0000313" key="1">
    <source>
        <dbReference type="EMBL" id="MBA4493900.1"/>
    </source>
</evidence>
<dbReference type="EMBL" id="JACEIQ010000004">
    <property type="protein sequence ID" value="MBA4493900.1"/>
    <property type="molecule type" value="Genomic_DNA"/>
</dbReference>
<dbReference type="Proteomes" id="UP000535491">
    <property type="component" value="Unassembled WGS sequence"/>
</dbReference>
<sequence length="112" mass="13106">MVKSLVHHLTLSGAGETKEAAFNQIFLQVKSKIAREVDGLPLRIEPQNVEILQAKKTFYTERFLGIFFPRTRTRYEITAKITVQVRMIDVEKIEFETEEKEMSPLQHLIRME</sequence>
<dbReference type="NCBIfam" id="TIGR03578">
    <property type="entry name" value="EF_0831"/>
    <property type="match status" value="1"/>
</dbReference>
<comment type="caution">
    <text evidence="1">The sequence shown here is derived from an EMBL/GenBank/DDBJ whole genome shotgun (WGS) entry which is preliminary data.</text>
</comment>
<dbReference type="Pfam" id="PF14189">
    <property type="entry name" value="DUF4312"/>
    <property type="match status" value="1"/>
</dbReference>
<proteinExistence type="predicted"/>
<gene>
    <name evidence="1" type="ORF">H1191_06225</name>
</gene>